<dbReference type="RefSeq" id="WP_051575757.1">
    <property type="nucleotide sequence ID" value="NZ_AQRA01000004.1"/>
</dbReference>
<accession>A0A023BWB7</accession>
<dbReference type="AlphaFoldDB" id="A0A023BWB7"/>
<feature type="transmembrane region" description="Helical" evidence="1">
    <location>
        <begin position="70"/>
        <end position="93"/>
    </location>
</feature>
<feature type="transmembrane region" description="Helical" evidence="1">
    <location>
        <begin position="113"/>
        <end position="134"/>
    </location>
</feature>
<evidence type="ECO:0000313" key="3">
    <source>
        <dbReference type="EMBL" id="EZH74275.1"/>
    </source>
</evidence>
<dbReference type="PANTHER" id="PTHR34220">
    <property type="entry name" value="SENSOR HISTIDINE KINASE YPDA"/>
    <property type="match status" value="1"/>
</dbReference>
<dbReference type="InterPro" id="IPR010559">
    <property type="entry name" value="Sig_transdc_His_kin_internal"/>
</dbReference>
<dbReference type="Gene3D" id="3.30.565.10">
    <property type="entry name" value="Histidine kinase-like ATPase, C-terminal domain"/>
    <property type="match status" value="1"/>
</dbReference>
<sequence length="339" mass="40575">MQRTIKRKYHLYFWIIYFLFNVIRWGSYFNDYWYSLKSNLVEFPLHIILVYFNIYYLVPKFIFKKKYVHYILFLFVSLGVHYILRSGLNLLLVTEDIWPEVEGRLDPFGFNHIVAVAIGELYVVGLTSAIKYTVDFLIMQNKNRNLSELQYKTELKYLKAQIQPHFFFNTLNSLYALTIKKSDLAPNLVLKLSNFMRYVIYDTSKKKLPLLQEIDHIDNYIELEKMRYGDRVDSRVDINGNIDDVKVVPMLFLPFIENAFKHGLKNNNRMELLISFERFENELIFISKNNYEDESETKRLNGIGIKNVKRRLEILYPKKYTLNITQKNNEYSILLKIPI</sequence>
<keyword evidence="3" id="KW-0808">Transferase</keyword>
<gene>
    <name evidence="3" type="ORF">ATO12_15530</name>
</gene>
<dbReference type="InterPro" id="IPR050640">
    <property type="entry name" value="Bact_2-comp_sensor_kinase"/>
</dbReference>
<keyword evidence="1" id="KW-0812">Transmembrane</keyword>
<dbReference type="Proteomes" id="UP000023541">
    <property type="component" value="Unassembled WGS sequence"/>
</dbReference>
<dbReference type="STRING" id="1317122.ATO12_15530"/>
<dbReference type="eggNOG" id="COG2972">
    <property type="taxonomic scope" value="Bacteria"/>
</dbReference>
<feature type="transmembrane region" description="Helical" evidence="1">
    <location>
        <begin position="12"/>
        <end position="29"/>
    </location>
</feature>
<dbReference type="GO" id="GO:0000155">
    <property type="term" value="F:phosphorelay sensor kinase activity"/>
    <property type="evidence" value="ECO:0007669"/>
    <property type="project" value="InterPro"/>
</dbReference>
<evidence type="ECO:0000259" key="2">
    <source>
        <dbReference type="Pfam" id="PF06580"/>
    </source>
</evidence>
<name>A0A023BWB7_9FLAO</name>
<dbReference type="PANTHER" id="PTHR34220:SF7">
    <property type="entry name" value="SENSOR HISTIDINE KINASE YPDA"/>
    <property type="match status" value="1"/>
</dbReference>
<dbReference type="Pfam" id="PF06580">
    <property type="entry name" value="His_kinase"/>
    <property type="match status" value="1"/>
</dbReference>
<organism evidence="3 4">
    <name type="scientific">Aquimarina atlantica</name>
    <dbReference type="NCBI Taxonomy" id="1317122"/>
    <lineage>
        <taxon>Bacteria</taxon>
        <taxon>Pseudomonadati</taxon>
        <taxon>Bacteroidota</taxon>
        <taxon>Flavobacteriia</taxon>
        <taxon>Flavobacteriales</taxon>
        <taxon>Flavobacteriaceae</taxon>
        <taxon>Aquimarina</taxon>
    </lineage>
</organism>
<feature type="domain" description="Signal transduction histidine kinase internal region" evidence="2">
    <location>
        <begin position="153"/>
        <end position="232"/>
    </location>
</feature>
<comment type="caution">
    <text evidence="3">The sequence shown here is derived from an EMBL/GenBank/DDBJ whole genome shotgun (WGS) entry which is preliminary data.</text>
</comment>
<feature type="transmembrane region" description="Helical" evidence="1">
    <location>
        <begin position="41"/>
        <end position="58"/>
    </location>
</feature>
<protein>
    <submittedName>
        <fullName evidence="3">Histidine kinase</fullName>
    </submittedName>
</protein>
<dbReference type="InterPro" id="IPR036890">
    <property type="entry name" value="HATPase_C_sf"/>
</dbReference>
<dbReference type="OrthoDB" id="9809908at2"/>
<keyword evidence="1" id="KW-1133">Transmembrane helix</keyword>
<keyword evidence="3" id="KW-0418">Kinase</keyword>
<dbReference type="GO" id="GO:0016020">
    <property type="term" value="C:membrane"/>
    <property type="evidence" value="ECO:0007669"/>
    <property type="project" value="InterPro"/>
</dbReference>
<keyword evidence="1" id="KW-0472">Membrane</keyword>
<proteinExistence type="predicted"/>
<reference evidence="3 4" key="1">
    <citation type="submission" date="2014-04" db="EMBL/GenBank/DDBJ databases">
        <title>Aquimarina sp. 22II-S11-z7 Genome Sequencing.</title>
        <authorList>
            <person name="Lai Q."/>
        </authorList>
    </citation>
    <scope>NUCLEOTIDE SEQUENCE [LARGE SCALE GENOMIC DNA]</scope>
    <source>
        <strain evidence="3 4">22II-S11-z7</strain>
    </source>
</reference>
<keyword evidence="4" id="KW-1185">Reference proteome</keyword>
<evidence type="ECO:0000256" key="1">
    <source>
        <dbReference type="SAM" id="Phobius"/>
    </source>
</evidence>
<evidence type="ECO:0000313" key="4">
    <source>
        <dbReference type="Proteomes" id="UP000023541"/>
    </source>
</evidence>
<dbReference type="EMBL" id="AQRA01000004">
    <property type="protein sequence ID" value="EZH74275.1"/>
    <property type="molecule type" value="Genomic_DNA"/>
</dbReference>